<gene>
    <name evidence="1" type="ORF">IHE55_28460</name>
</gene>
<dbReference type="RefSeq" id="WP_197991657.1">
    <property type="nucleotide sequence ID" value="NZ_JACYXC010000001.1"/>
</dbReference>
<comment type="caution">
    <text evidence="1">The sequence shown here is derived from an EMBL/GenBank/DDBJ whole genome shotgun (WGS) entry which is preliminary data.</text>
</comment>
<name>A0ABS0NTG3_9ACTN</name>
<dbReference type="Proteomes" id="UP000807371">
    <property type="component" value="Unassembled WGS sequence"/>
</dbReference>
<evidence type="ECO:0000313" key="1">
    <source>
        <dbReference type="EMBL" id="MBH5338502.1"/>
    </source>
</evidence>
<sequence length="174" mass="19591">MTLISEYRTRATPAYGTVEIADADADVTDTEALEAARAQVVAGNGYQLYLHSLQHDIDVEIVIRVWESPFPQPAEAEGAALITLESKVGVLLVKQFTYGLAGQLNLPQPGVYEGHVTWSERQETAAYYNTCLRRSVEENWDADQIGEAWKNSPVRDKYEINLWHVRESDVDDYD</sequence>
<evidence type="ECO:0000313" key="2">
    <source>
        <dbReference type="Proteomes" id="UP000807371"/>
    </source>
</evidence>
<accession>A0ABS0NTG3</accession>
<reference evidence="1 2" key="1">
    <citation type="submission" date="2020-09" db="EMBL/GenBank/DDBJ databases">
        <title>Biosynthesis of the nuclear factor of activated T cells inhibitor NFAT-133 and its congeners in Streptomyces pactum.</title>
        <authorList>
            <person name="Zhou W."/>
            <person name="Posri P."/>
            <person name="Abugrain M.E."/>
            <person name="Weisberg A.J."/>
            <person name="Chang J.H."/>
            <person name="Mahmud T."/>
        </authorList>
    </citation>
    <scope>NUCLEOTIDE SEQUENCE [LARGE SCALE GENOMIC DNA]</scope>
    <source>
        <strain evidence="1 2">ATCC 27456</strain>
    </source>
</reference>
<keyword evidence="2" id="KW-1185">Reference proteome</keyword>
<proteinExistence type="predicted"/>
<organism evidence="1 2">
    <name type="scientific">Streptomyces pactum</name>
    <dbReference type="NCBI Taxonomy" id="68249"/>
    <lineage>
        <taxon>Bacteria</taxon>
        <taxon>Bacillati</taxon>
        <taxon>Actinomycetota</taxon>
        <taxon>Actinomycetes</taxon>
        <taxon>Kitasatosporales</taxon>
        <taxon>Streptomycetaceae</taxon>
        <taxon>Streptomyces</taxon>
    </lineage>
</organism>
<dbReference type="EMBL" id="JACYXC010000001">
    <property type="protein sequence ID" value="MBH5338502.1"/>
    <property type="molecule type" value="Genomic_DNA"/>
</dbReference>
<protein>
    <submittedName>
        <fullName evidence="1">Uncharacterized protein</fullName>
    </submittedName>
</protein>